<protein>
    <submittedName>
        <fullName evidence="2">Uncharacterized protein</fullName>
    </submittedName>
</protein>
<name>A0A133UG10_9EURY</name>
<proteinExistence type="predicted"/>
<feature type="transmembrane region" description="Helical" evidence="1">
    <location>
        <begin position="61"/>
        <end position="82"/>
    </location>
</feature>
<dbReference type="EMBL" id="LHXN01000017">
    <property type="protein sequence ID" value="KXA93056.1"/>
    <property type="molecule type" value="Genomic_DNA"/>
</dbReference>
<sequence length="255" mass="29251">MLNGVKEFLYLQRQKLGWFIQVSVWIDKLGKVKEKLWDFRIWVSKKIWYGRNPDETLAKRFKLFLIVGISLIASGKFLSLAGFPIPNIEPIIPLLVIMGAFSLYMGRSEKWGKIRKYAGIIAIVSVFLIDLIFWGFHKIYLFTWPGFVMVMLIARKKDLSFFDRFSDIAVEATVTAAAAIILFDIFTAFGFWLLWRPLTIATLYGVYLAQIPFTLYHLGSLIFVPPVVGFGKMASKVKLRAPVATKAGEKVRQRR</sequence>
<keyword evidence="1" id="KW-0812">Transmembrane</keyword>
<feature type="transmembrane region" description="Helical" evidence="1">
    <location>
        <begin position="117"/>
        <end position="133"/>
    </location>
</feature>
<feature type="transmembrane region" description="Helical" evidence="1">
    <location>
        <begin position="88"/>
        <end position="105"/>
    </location>
</feature>
<evidence type="ECO:0000256" key="1">
    <source>
        <dbReference type="SAM" id="Phobius"/>
    </source>
</evidence>
<gene>
    <name evidence="2" type="ORF">AKJ64_01480</name>
</gene>
<feature type="transmembrane region" description="Helical" evidence="1">
    <location>
        <begin position="168"/>
        <end position="195"/>
    </location>
</feature>
<comment type="caution">
    <text evidence="2">The sequence shown here is derived from an EMBL/GenBank/DDBJ whole genome shotgun (WGS) entry which is preliminary data.</text>
</comment>
<reference evidence="2 3" key="1">
    <citation type="journal article" date="2016" name="Sci. Rep.">
        <title>Metabolic traits of an uncultured archaeal lineage -MSBL1- from brine pools of the Red Sea.</title>
        <authorList>
            <person name="Mwirichia R."/>
            <person name="Alam I."/>
            <person name="Rashid M."/>
            <person name="Vinu M."/>
            <person name="Ba-Alawi W."/>
            <person name="Anthony Kamau A."/>
            <person name="Kamanda Ngugi D."/>
            <person name="Goker M."/>
            <person name="Klenk H.P."/>
            <person name="Bajic V."/>
            <person name="Stingl U."/>
        </authorList>
    </citation>
    <scope>NUCLEOTIDE SEQUENCE [LARGE SCALE GENOMIC DNA]</scope>
    <source>
        <strain evidence="2">SCGC-AAA259E17</strain>
    </source>
</reference>
<dbReference type="AlphaFoldDB" id="A0A133UG10"/>
<feature type="transmembrane region" description="Helical" evidence="1">
    <location>
        <begin position="139"/>
        <end position="156"/>
    </location>
</feature>
<organism evidence="2 3">
    <name type="scientific">candidate division MSBL1 archaeon SCGC-AAA259E17</name>
    <dbReference type="NCBI Taxonomy" id="1698263"/>
    <lineage>
        <taxon>Archaea</taxon>
        <taxon>Methanobacteriati</taxon>
        <taxon>Methanobacteriota</taxon>
        <taxon>candidate division MSBL1</taxon>
    </lineage>
</organism>
<feature type="transmembrane region" description="Helical" evidence="1">
    <location>
        <begin position="207"/>
        <end position="230"/>
    </location>
</feature>
<keyword evidence="1" id="KW-0472">Membrane</keyword>
<keyword evidence="3" id="KW-1185">Reference proteome</keyword>
<evidence type="ECO:0000313" key="3">
    <source>
        <dbReference type="Proteomes" id="UP000070373"/>
    </source>
</evidence>
<dbReference type="Proteomes" id="UP000070373">
    <property type="component" value="Unassembled WGS sequence"/>
</dbReference>
<evidence type="ECO:0000313" key="2">
    <source>
        <dbReference type="EMBL" id="KXA93056.1"/>
    </source>
</evidence>
<keyword evidence="1" id="KW-1133">Transmembrane helix</keyword>
<accession>A0A133UG10</accession>